<dbReference type="Proteomes" id="UP000614601">
    <property type="component" value="Unassembled WGS sequence"/>
</dbReference>
<dbReference type="SMART" id="SM00355">
    <property type="entry name" value="ZnF_C2H2"/>
    <property type="match status" value="3"/>
</dbReference>
<evidence type="ECO:0000256" key="1">
    <source>
        <dbReference type="SAM" id="MobiDB-lite"/>
    </source>
</evidence>
<evidence type="ECO:0000259" key="2">
    <source>
        <dbReference type="PROSITE" id="PS00028"/>
    </source>
</evidence>
<dbReference type="AlphaFoldDB" id="A0A811LJ86"/>
<sequence length="309" mass="36671">MPKEHVCRWEGCTFSSVILPVFKAHIWTHTGEARCRWWSCEQVFGPKEERNADHIIRDHTFIRDVFCNFCKKQFYSHVLRDAHERKIHVKKLDLFDCIYMDCHFASERAALMRDHIKYDHNDPTGFEEMLMAHEFHLMLPNCATPYERLWNEMPMLMIVKSEPDSLAFSVNQAIYKKEKIGSIEGSEERSESREGTSSRSRNKRQRARKEERSEPGEGEAKRQRREELERRQREKTPPVYIQAQYEPVIQYRTPAHSIPRVLRYTSLQFREIVRDRFFVGPHARAIPDVSRGNMTDPRLSNVAPHVKKK</sequence>
<comment type="caution">
    <text evidence="3">The sequence shown here is derived from an EMBL/GenBank/DDBJ whole genome shotgun (WGS) entry which is preliminary data.</text>
</comment>
<name>A0A811LJ86_9BILA</name>
<feature type="compositionally biased region" description="Basic and acidic residues" evidence="1">
    <location>
        <begin position="182"/>
        <end position="196"/>
    </location>
</feature>
<feature type="domain" description="C2H2-type" evidence="2">
    <location>
        <begin position="67"/>
        <end position="88"/>
    </location>
</feature>
<feature type="region of interest" description="Disordered" evidence="1">
    <location>
        <begin position="289"/>
        <end position="309"/>
    </location>
</feature>
<reference evidence="3" key="1">
    <citation type="submission" date="2020-09" db="EMBL/GenBank/DDBJ databases">
        <authorList>
            <person name="Kikuchi T."/>
        </authorList>
    </citation>
    <scope>NUCLEOTIDE SEQUENCE</scope>
    <source>
        <strain evidence="3">SH1</strain>
    </source>
</reference>
<feature type="compositionally biased region" description="Basic and acidic residues" evidence="1">
    <location>
        <begin position="208"/>
        <end position="235"/>
    </location>
</feature>
<dbReference type="EMBL" id="CAJFCW020000006">
    <property type="protein sequence ID" value="CAG9124223.1"/>
    <property type="molecule type" value="Genomic_DNA"/>
</dbReference>
<protein>
    <recommendedName>
        <fullName evidence="2">C2H2-type domain-containing protein</fullName>
    </recommendedName>
</protein>
<proteinExistence type="predicted"/>
<evidence type="ECO:0000313" key="3">
    <source>
        <dbReference type="EMBL" id="CAD5228196.1"/>
    </source>
</evidence>
<accession>A0A811LJ86</accession>
<dbReference type="Proteomes" id="UP000783686">
    <property type="component" value="Unassembled WGS sequence"/>
</dbReference>
<gene>
    <name evidence="3" type="ORF">BOKJ2_LOCUS12557</name>
</gene>
<dbReference type="PROSITE" id="PS00028">
    <property type="entry name" value="ZINC_FINGER_C2H2_1"/>
    <property type="match status" value="1"/>
</dbReference>
<evidence type="ECO:0000313" key="4">
    <source>
        <dbReference type="Proteomes" id="UP000614601"/>
    </source>
</evidence>
<dbReference type="InterPro" id="IPR013087">
    <property type="entry name" value="Znf_C2H2_type"/>
</dbReference>
<feature type="region of interest" description="Disordered" evidence="1">
    <location>
        <begin position="182"/>
        <end position="235"/>
    </location>
</feature>
<dbReference type="Gene3D" id="3.30.160.60">
    <property type="entry name" value="Classic Zinc Finger"/>
    <property type="match status" value="1"/>
</dbReference>
<keyword evidence="4" id="KW-1185">Reference proteome</keyword>
<dbReference type="EMBL" id="CAJFDH010000006">
    <property type="protein sequence ID" value="CAD5228196.1"/>
    <property type="molecule type" value="Genomic_DNA"/>
</dbReference>
<organism evidence="3 4">
    <name type="scientific">Bursaphelenchus okinawaensis</name>
    <dbReference type="NCBI Taxonomy" id="465554"/>
    <lineage>
        <taxon>Eukaryota</taxon>
        <taxon>Metazoa</taxon>
        <taxon>Ecdysozoa</taxon>
        <taxon>Nematoda</taxon>
        <taxon>Chromadorea</taxon>
        <taxon>Rhabditida</taxon>
        <taxon>Tylenchina</taxon>
        <taxon>Tylenchomorpha</taxon>
        <taxon>Aphelenchoidea</taxon>
        <taxon>Aphelenchoididae</taxon>
        <taxon>Bursaphelenchus</taxon>
    </lineage>
</organism>